<dbReference type="InParanoid" id="M1CEY3"/>
<organism evidence="1 2">
    <name type="scientific">Solanum tuberosum</name>
    <name type="common">Potato</name>
    <dbReference type="NCBI Taxonomy" id="4113"/>
    <lineage>
        <taxon>Eukaryota</taxon>
        <taxon>Viridiplantae</taxon>
        <taxon>Streptophyta</taxon>
        <taxon>Embryophyta</taxon>
        <taxon>Tracheophyta</taxon>
        <taxon>Spermatophyta</taxon>
        <taxon>Magnoliopsida</taxon>
        <taxon>eudicotyledons</taxon>
        <taxon>Gunneridae</taxon>
        <taxon>Pentapetalae</taxon>
        <taxon>asterids</taxon>
        <taxon>lamiids</taxon>
        <taxon>Solanales</taxon>
        <taxon>Solanaceae</taxon>
        <taxon>Solanoideae</taxon>
        <taxon>Solaneae</taxon>
        <taxon>Solanum</taxon>
    </lineage>
</organism>
<sequence length="65" mass="7726">MLKAINRKWRTLESIIVTKKEKEKIDESKITEEFSEAHFGGEISSSLARLFRFAAITRLWVQDRW</sequence>
<name>M1CEY3_SOLTU</name>
<accession>M1CEY3</accession>
<dbReference type="PaxDb" id="4113-PGSC0003DMT400066049"/>
<keyword evidence="2" id="KW-1185">Reference proteome</keyword>
<reference evidence="2" key="1">
    <citation type="journal article" date="2011" name="Nature">
        <title>Genome sequence and analysis of the tuber crop potato.</title>
        <authorList>
            <consortium name="The Potato Genome Sequencing Consortium"/>
        </authorList>
    </citation>
    <scope>NUCLEOTIDE SEQUENCE [LARGE SCALE GENOMIC DNA]</scope>
    <source>
        <strain evidence="2">cv. DM1-3 516 R44</strain>
    </source>
</reference>
<evidence type="ECO:0000313" key="2">
    <source>
        <dbReference type="Proteomes" id="UP000011115"/>
    </source>
</evidence>
<dbReference type="HOGENOM" id="CLU_2854074_0_0_1"/>
<dbReference type="Proteomes" id="UP000011115">
    <property type="component" value="Unassembled WGS sequence"/>
</dbReference>
<dbReference type="Gramene" id="PGSC0003DMT400066049">
    <property type="protein sequence ID" value="PGSC0003DMT400066049"/>
    <property type="gene ID" value="PGSC0003DMG400025708"/>
</dbReference>
<protein>
    <submittedName>
        <fullName evidence="1">Uncharacterized protein</fullName>
    </submittedName>
</protein>
<reference evidence="1" key="2">
    <citation type="submission" date="2015-06" db="UniProtKB">
        <authorList>
            <consortium name="EnsemblPlants"/>
        </authorList>
    </citation>
    <scope>IDENTIFICATION</scope>
    <source>
        <strain evidence="1">DM1-3 516 R44</strain>
    </source>
</reference>
<evidence type="ECO:0000313" key="1">
    <source>
        <dbReference type="EnsemblPlants" id="PGSC0003DMT400066049"/>
    </source>
</evidence>
<dbReference type="AlphaFoldDB" id="M1CEY3"/>
<dbReference type="EnsemblPlants" id="PGSC0003DMT400066049">
    <property type="protein sequence ID" value="PGSC0003DMT400066049"/>
    <property type="gene ID" value="PGSC0003DMG400025708"/>
</dbReference>
<proteinExistence type="predicted"/>